<organism evidence="3 4">
    <name type="scientific">Sphingomonas insulae</name>
    <dbReference type="NCBI Taxonomy" id="424800"/>
    <lineage>
        <taxon>Bacteria</taxon>
        <taxon>Pseudomonadati</taxon>
        <taxon>Pseudomonadota</taxon>
        <taxon>Alphaproteobacteria</taxon>
        <taxon>Sphingomonadales</taxon>
        <taxon>Sphingomonadaceae</taxon>
        <taxon>Sphingomonas</taxon>
    </lineage>
</organism>
<dbReference type="EMBL" id="BAAAES010000004">
    <property type="protein sequence ID" value="GAA0660835.1"/>
    <property type="molecule type" value="Genomic_DNA"/>
</dbReference>
<evidence type="ECO:0000313" key="3">
    <source>
        <dbReference type="EMBL" id="GAA0660835.1"/>
    </source>
</evidence>
<proteinExistence type="inferred from homology"/>
<feature type="signal peptide" evidence="2">
    <location>
        <begin position="1"/>
        <end position="18"/>
    </location>
</feature>
<keyword evidence="2" id="KW-0732">Signal</keyword>
<dbReference type="PANTHER" id="PTHR30203">
    <property type="entry name" value="OUTER MEMBRANE CATION EFFLUX PROTEIN"/>
    <property type="match status" value="1"/>
</dbReference>
<evidence type="ECO:0000256" key="1">
    <source>
        <dbReference type="ARBA" id="ARBA00007613"/>
    </source>
</evidence>
<dbReference type="NCBIfam" id="TIGR01845">
    <property type="entry name" value="outer_NodT"/>
    <property type="match status" value="1"/>
</dbReference>
<evidence type="ECO:0000313" key="4">
    <source>
        <dbReference type="Proteomes" id="UP001500238"/>
    </source>
</evidence>
<keyword evidence="2" id="KW-1134">Transmembrane beta strand</keyword>
<keyword evidence="2" id="KW-0564">Palmitate</keyword>
<accession>A0ABP3SUH5</accession>
<comment type="subcellular location">
    <subcellularLocation>
        <location evidence="2">Cell membrane</location>
        <topology evidence="2">Lipid-anchor</topology>
    </subcellularLocation>
</comment>
<dbReference type="Gene3D" id="1.20.1600.10">
    <property type="entry name" value="Outer membrane efflux proteins (OEP)"/>
    <property type="match status" value="1"/>
</dbReference>
<feature type="chain" id="PRO_5044992531" evidence="2">
    <location>
        <begin position="19"/>
        <end position="502"/>
    </location>
</feature>
<dbReference type="SUPFAM" id="SSF56954">
    <property type="entry name" value="Outer membrane efflux proteins (OEP)"/>
    <property type="match status" value="1"/>
</dbReference>
<dbReference type="Proteomes" id="UP001500238">
    <property type="component" value="Unassembled WGS sequence"/>
</dbReference>
<comment type="similarity">
    <text evidence="1 2">Belongs to the outer membrane factor (OMF) (TC 1.B.17) family.</text>
</comment>
<keyword evidence="2" id="KW-0812">Transmembrane</keyword>
<evidence type="ECO:0000256" key="2">
    <source>
        <dbReference type="RuleBase" id="RU362097"/>
    </source>
</evidence>
<dbReference type="Pfam" id="PF02321">
    <property type="entry name" value="OEP"/>
    <property type="match status" value="2"/>
</dbReference>
<keyword evidence="2" id="KW-0449">Lipoprotein</keyword>
<dbReference type="Gene3D" id="2.20.200.10">
    <property type="entry name" value="Outer membrane efflux proteins (OEP)"/>
    <property type="match status" value="1"/>
</dbReference>
<gene>
    <name evidence="3" type="ORF">GCM10009102_06890</name>
</gene>
<dbReference type="PANTHER" id="PTHR30203:SF32">
    <property type="entry name" value="CATION EFFLUX SYSTEM PROTEIN CUSC"/>
    <property type="match status" value="1"/>
</dbReference>
<sequence length="502" mass="52287">MVMNSKCVLGLLAATALAGCNLAPKYVRPVGAVPAALPQGGVYPAAATDAPDVTKIGWRTFFTDDRLSKTIVLGLENNRDLRLAAANVLQARAQYRVQRADLVPSTTVSGSGTYTNNIQGAAGALGGAAGGGTSGGTGTGTGAGTGGGTGTGAGVGGASSNLEFYSVNAGFSAFELDLFGRVRNLNRAALEQYFATEEAQRSTRISLIAEIATAWLTLASDQDQLRISQDSLKSFEQTLELTRAQFRIGVASELEARQAETTYQSARNDIAVLKTRVAQDKNALDLLVGASVTSDLLPQGLGNGDAALQVLPAGVASDVLLRRPDVLQAEHQLIAQNANIGAARAAMFPRISLTATLGTISTALSGLFAGGSFTYTGSPSVSLPLFDGGRLRGNLDSARAQQQGAVATYEKTVQTAFREVADALAQRGTIDEQIAAQTARANAANVAFRISDARYRAGVDSFLTTLDSQRNLYTAQQQLVTTRLSRGSNLVELYRSLGGGLD</sequence>
<protein>
    <submittedName>
        <fullName evidence="3">Efflux transporter outer membrane subunit</fullName>
    </submittedName>
</protein>
<dbReference type="InterPro" id="IPR003423">
    <property type="entry name" value="OMP_efflux"/>
</dbReference>
<reference evidence="4" key="1">
    <citation type="journal article" date="2019" name="Int. J. Syst. Evol. Microbiol.">
        <title>The Global Catalogue of Microorganisms (GCM) 10K type strain sequencing project: providing services to taxonomists for standard genome sequencing and annotation.</title>
        <authorList>
            <consortium name="The Broad Institute Genomics Platform"/>
            <consortium name="The Broad Institute Genome Sequencing Center for Infectious Disease"/>
            <person name="Wu L."/>
            <person name="Ma J."/>
        </authorList>
    </citation>
    <scope>NUCLEOTIDE SEQUENCE [LARGE SCALE GENOMIC DNA]</scope>
    <source>
        <strain evidence="4">JCM 14603</strain>
    </source>
</reference>
<dbReference type="PROSITE" id="PS51257">
    <property type="entry name" value="PROKAR_LIPOPROTEIN"/>
    <property type="match status" value="1"/>
</dbReference>
<name>A0ABP3SUH5_9SPHN</name>
<keyword evidence="2" id="KW-0472">Membrane</keyword>
<dbReference type="InterPro" id="IPR010131">
    <property type="entry name" value="MdtP/NodT-like"/>
</dbReference>
<comment type="caution">
    <text evidence="3">The sequence shown here is derived from an EMBL/GenBank/DDBJ whole genome shotgun (WGS) entry which is preliminary data.</text>
</comment>
<keyword evidence="4" id="KW-1185">Reference proteome</keyword>